<dbReference type="Ensembl" id="ENSCSAVT00000010136.1">
    <property type="protein sequence ID" value="ENSCSAVP00000010014.1"/>
    <property type="gene ID" value="ENSCSAVG00000005905.1"/>
</dbReference>
<evidence type="ECO:0000256" key="3">
    <source>
        <dbReference type="ARBA" id="ARBA00022723"/>
    </source>
</evidence>
<protein>
    <recommendedName>
        <fullName evidence="9">Cytochrome P450</fullName>
    </recommendedName>
</protein>
<keyword evidence="6" id="KW-0472">Membrane</keyword>
<dbReference type="GO" id="GO:0005506">
    <property type="term" value="F:iron ion binding"/>
    <property type="evidence" value="ECO:0007669"/>
    <property type="project" value="InterPro"/>
</dbReference>
<keyword evidence="5" id="KW-0753">Steroid metabolism</keyword>
<dbReference type="PRINTS" id="PR00465">
    <property type="entry name" value="EP450IV"/>
</dbReference>
<dbReference type="GO" id="GO:0006699">
    <property type="term" value="P:bile acid biosynthetic process"/>
    <property type="evidence" value="ECO:0007669"/>
    <property type="project" value="TreeGrafter"/>
</dbReference>
<evidence type="ECO:0000313" key="7">
    <source>
        <dbReference type="Ensembl" id="ENSCSAVP00000010014.1"/>
    </source>
</evidence>
<keyword evidence="8" id="KW-1185">Reference proteome</keyword>
<dbReference type="GO" id="GO:0020037">
    <property type="term" value="F:heme binding"/>
    <property type="evidence" value="ECO:0007669"/>
    <property type="project" value="InterPro"/>
</dbReference>
<keyword evidence="4" id="KW-0408">Iron</keyword>
<reference evidence="7" key="3">
    <citation type="submission" date="2025-09" db="UniProtKB">
        <authorList>
            <consortium name="Ensembl"/>
        </authorList>
    </citation>
    <scope>IDENTIFICATION</scope>
</reference>
<evidence type="ECO:0000256" key="5">
    <source>
        <dbReference type="ARBA" id="ARBA00023221"/>
    </source>
</evidence>
<evidence type="ECO:0000313" key="8">
    <source>
        <dbReference type="Proteomes" id="UP000007875"/>
    </source>
</evidence>
<dbReference type="Pfam" id="PF00067">
    <property type="entry name" value="p450"/>
    <property type="match status" value="1"/>
</dbReference>
<keyword evidence="2" id="KW-0349">Heme</keyword>
<accession>H2YXF3</accession>
<reference evidence="8" key="1">
    <citation type="submission" date="2003-08" db="EMBL/GenBank/DDBJ databases">
        <authorList>
            <person name="Birren B."/>
            <person name="Nusbaum C."/>
            <person name="Abebe A."/>
            <person name="Abouelleil A."/>
            <person name="Adekoya E."/>
            <person name="Ait-zahra M."/>
            <person name="Allen N."/>
            <person name="Allen T."/>
            <person name="An P."/>
            <person name="Anderson M."/>
            <person name="Anderson S."/>
            <person name="Arachchi H."/>
            <person name="Armbruster J."/>
            <person name="Bachantsang P."/>
            <person name="Baldwin J."/>
            <person name="Barry A."/>
            <person name="Bayul T."/>
            <person name="Blitshsteyn B."/>
            <person name="Bloom T."/>
            <person name="Blye J."/>
            <person name="Boguslavskiy L."/>
            <person name="Borowsky M."/>
            <person name="Boukhgalter B."/>
            <person name="Brunache A."/>
            <person name="Butler J."/>
            <person name="Calixte N."/>
            <person name="Calvo S."/>
            <person name="Camarata J."/>
            <person name="Campo K."/>
            <person name="Chang J."/>
            <person name="Cheshatsang Y."/>
            <person name="Citroen M."/>
            <person name="Collymore A."/>
            <person name="Considine T."/>
            <person name="Cook A."/>
            <person name="Cooke P."/>
            <person name="Corum B."/>
            <person name="Cuomo C."/>
            <person name="David R."/>
            <person name="Dawoe T."/>
            <person name="Degray S."/>
            <person name="Dodge S."/>
            <person name="Dooley K."/>
            <person name="Dorje P."/>
            <person name="Dorjee K."/>
            <person name="Dorris L."/>
            <person name="Duffey N."/>
            <person name="Dupes A."/>
            <person name="Elkins T."/>
            <person name="Engels R."/>
            <person name="Erickson J."/>
            <person name="Farina A."/>
            <person name="Faro S."/>
            <person name="Ferreira P."/>
            <person name="Fischer H."/>
            <person name="Fitzgerald M."/>
            <person name="Foley K."/>
            <person name="Gage D."/>
            <person name="Galagan J."/>
            <person name="Gearin G."/>
            <person name="Gnerre S."/>
            <person name="Gnirke A."/>
            <person name="Goyette A."/>
            <person name="Graham J."/>
            <person name="Grandbois E."/>
            <person name="Gyaltsen K."/>
            <person name="Hafez N."/>
            <person name="Hagopian D."/>
            <person name="Hagos B."/>
            <person name="Hall J."/>
            <person name="Hatcher B."/>
            <person name="Heller A."/>
            <person name="Higgins H."/>
            <person name="Honan T."/>
            <person name="Horn A."/>
            <person name="Houde N."/>
            <person name="Hughes L."/>
            <person name="Hulme W."/>
            <person name="Husby E."/>
            <person name="Iliev I."/>
            <person name="Jaffe D."/>
            <person name="Jones C."/>
            <person name="Kamal M."/>
            <person name="Kamat A."/>
            <person name="Kamvysselis M."/>
            <person name="Karlsson E."/>
            <person name="Kells C."/>
            <person name="Kieu A."/>
            <person name="Kisner P."/>
            <person name="Kodira C."/>
            <person name="Kulbokas E."/>
            <person name="Labutti K."/>
            <person name="Lama D."/>
            <person name="Landers T."/>
            <person name="Leger J."/>
            <person name="Levine S."/>
            <person name="Lewis D."/>
            <person name="Lewis T."/>
            <person name="Lindblad-toh K."/>
            <person name="Liu X."/>
            <person name="Lokyitsang T."/>
            <person name="Lokyitsang Y."/>
            <person name="Lucien O."/>
            <person name="Lui A."/>
            <person name="Ma L.J."/>
            <person name="Mabbitt R."/>
            <person name="Macdonald J."/>
            <person name="Maclean C."/>
            <person name="Major J."/>
            <person name="Manning J."/>
            <person name="Marabella R."/>
            <person name="Maru K."/>
            <person name="Matthews C."/>
            <person name="Mauceli E."/>
            <person name="Mccarthy M."/>
            <person name="Mcdonough S."/>
            <person name="Mcghee T."/>
            <person name="Meldrim J."/>
            <person name="Meneus L."/>
            <person name="Mesirov J."/>
            <person name="Mihalev A."/>
            <person name="Mihova T."/>
            <person name="Mikkelsen T."/>
            <person name="Mlenga V."/>
            <person name="Moru K."/>
            <person name="Mozes J."/>
            <person name="Mulrain L."/>
            <person name="Munson G."/>
            <person name="Naylor J."/>
            <person name="Newes C."/>
            <person name="Nguyen C."/>
            <person name="Nguyen N."/>
            <person name="Nguyen T."/>
            <person name="Nicol R."/>
            <person name="Nielsen C."/>
            <person name="Nizzari M."/>
            <person name="Norbu C."/>
            <person name="Norbu N."/>
            <person name="O'donnell P."/>
            <person name="Okoawo O."/>
            <person name="O'leary S."/>
            <person name="Omotosho B."/>
            <person name="O'neill K."/>
            <person name="Osman S."/>
            <person name="Parker S."/>
            <person name="Perrin D."/>
            <person name="Phunkhang P."/>
            <person name="Piqani B."/>
            <person name="Purcell S."/>
            <person name="Rachupka T."/>
            <person name="Ramasamy U."/>
            <person name="Rameau R."/>
            <person name="Ray V."/>
            <person name="Raymond C."/>
            <person name="Retta R."/>
            <person name="Richardson S."/>
            <person name="Rise C."/>
            <person name="Rodriguez J."/>
            <person name="Rogers J."/>
            <person name="Rogov P."/>
            <person name="Rutman M."/>
            <person name="Schupbach R."/>
            <person name="Seaman C."/>
            <person name="Settipalli S."/>
            <person name="Sharpe T."/>
            <person name="Sheridan J."/>
            <person name="Sherpa N."/>
            <person name="Shi J."/>
            <person name="Smirnov S."/>
            <person name="Smith C."/>
            <person name="Sougnez C."/>
            <person name="Spencer B."/>
            <person name="Stalker J."/>
            <person name="Stange-thomann N."/>
            <person name="Stavropoulos S."/>
            <person name="Stetson K."/>
            <person name="Stone C."/>
            <person name="Stone S."/>
            <person name="Stubbs M."/>
            <person name="Talamas J."/>
            <person name="Tchuinga P."/>
            <person name="Tenzing P."/>
            <person name="Tesfaye S."/>
            <person name="Theodore J."/>
            <person name="Thoulutsang Y."/>
            <person name="Topham K."/>
            <person name="Towey S."/>
            <person name="Tsamla T."/>
            <person name="Tsomo N."/>
            <person name="Vallee D."/>
            <person name="Vassiliev H."/>
            <person name="Venkataraman V."/>
            <person name="Vinson J."/>
            <person name="Vo A."/>
            <person name="Wade C."/>
            <person name="Wang S."/>
            <person name="Wangchuk T."/>
            <person name="Wangdi T."/>
            <person name="Whittaker C."/>
            <person name="Wilkinson J."/>
            <person name="Wu Y."/>
            <person name="Wyman D."/>
            <person name="Yadav S."/>
            <person name="Yang S."/>
            <person name="Yang X."/>
            <person name="Yeager S."/>
            <person name="Yee E."/>
            <person name="Young G."/>
            <person name="Zainoun J."/>
            <person name="Zembeck L."/>
            <person name="Zimmer A."/>
            <person name="Zody M."/>
            <person name="Lander E."/>
        </authorList>
    </citation>
    <scope>NUCLEOTIDE SEQUENCE [LARGE SCALE GENOMIC DNA]</scope>
</reference>
<dbReference type="PANTHER" id="PTHR24304:SF4">
    <property type="entry name" value="CYTOCHROME P450"/>
    <property type="match status" value="1"/>
</dbReference>
<evidence type="ECO:0000256" key="6">
    <source>
        <dbReference type="SAM" id="Phobius"/>
    </source>
</evidence>
<proteinExistence type="inferred from homology"/>
<comment type="similarity">
    <text evidence="1">Belongs to the cytochrome P450 family.</text>
</comment>
<evidence type="ECO:0000256" key="4">
    <source>
        <dbReference type="ARBA" id="ARBA00023004"/>
    </source>
</evidence>
<dbReference type="GO" id="GO:0042632">
    <property type="term" value="P:cholesterol homeostasis"/>
    <property type="evidence" value="ECO:0007669"/>
    <property type="project" value="TreeGrafter"/>
</dbReference>
<feature type="transmembrane region" description="Helical" evidence="6">
    <location>
        <begin position="6"/>
        <end position="23"/>
    </location>
</feature>
<keyword evidence="3" id="KW-0479">Metal-binding</keyword>
<sequence length="278" mass="32310">MLVSIIYTVLLLLLSPYAIWFIAKRKQKRGEPPIVPFWIPWLGSGLTYQKDPIAFLKKQTKKYGPIFTVFMGGNYFTFVTDPFTHPLVAKEGKILNFRICTLPMIKHLFDYQRPAVEEPTMGGLFVKYLQGQRLNVMIEKMMKCLQRIMLAGKYTNTDWSEVGLLHFVESIMCTASFSTLFGDYPKSSNKDIPAFEHQMFEDFRKFDEAFPYLVKGYPLNSFKGLEESRKNFWKHLASDELNKREMVSDLIAEYARICDAEKDRTLPKKLFSTAWAAQ</sequence>
<dbReference type="GO" id="GO:0008395">
    <property type="term" value="F:steroid hydroxylase activity"/>
    <property type="evidence" value="ECO:0007669"/>
    <property type="project" value="TreeGrafter"/>
</dbReference>
<name>H2YXF3_CIOSA</name>
<evidence type="ECO:0000256" key="1">
    <source>
        <dbReference type="ARBA" id="ARBA00010617"/>
    </source>
</evidence>
<keyword evidence="5" id="KW-0443">Lipid metabolism</keyword>
<evidence type="ECO:0000256" key="2">
    <source>
        <dbReference type="ARBA" id="ARBA00022617"/>
    </source>
</evidence>
<organism evidence="7 8">
    <name type="scientific">Ciona savignyi</name>
    <name type="common">Pacific transparent sea squirt</name>
    <dbReference type="NCBI Taxonomy" id="51511"/>
    <lineage>
        <taxon>Eukaryota</taxon>
        <taxon>Metazoa</taxon>
        <taxon>Chordata</taxon>
        <taxon>Tunicata</taxon>
        <taxon>Ascidiacea</taxon>
        <taxon>Phlebobranchia</taxon>
        <taxon>Cionidae</taxon>
        <taxon>Ciona</taxon>
    </lineage>
</organism>
<keyword evidence="6" id="KW-0812">Transmembrane</keyword>
<keyword evidence="6" id="KW-1133">Transmembrane helix</keyword>
<dbReference type="InterPro" id="IPR001128">
    <property type="entry name" value="Cyt_P450"/>
</dbReference>
<evidence type="ECO:0008006" key="9">
    <source>
        <dbReference type="Google" id="ProtNLM"/>
    </source>
</evidence>
<dbReference type="Proteomes" id="UP000007875">
    <property type="component" value="Unassembled WGS sequence"/>
</dbReference>
<dbReference type="AlphaFoldDB" id="H2YXF3"/>
<dbReference type="SUPFAM" id="SSF48264">
    <property type="entry name" value="Cytochrome P450"/>
    <property type="match status" value="1"/>
</dbReference>
<dbReference type="InterPro" id="IPR002403">
    <property type="entry name" value="Cyt_P450_E_grp-IV"/>
</dbReference>
<dbReference type="GeneTree" id="ENSGT00940000153141"/>
<dbReference type="InterPro" id="IPR050529">
    <property type="entry name" value="CYP450_sterol_14alpha_dmase"/>
</dbReference>
<dbReference type="Gene3D" id="1.10.630.10">
    <property type="entry name" value="Cytochrome P450"/>
    <property type="match status" value="1"/>
</dbReference>
<dbReference type="PANTHER" id="PTHR24304">
    <property type="entry name" value="CYTOCHROME P450 FAMILY 7"/>
    <property type="match status" value="1"/>
</dbReference>
<dbReference type="InterPro" id="IPR036396">
    <property type="entry name" value="Cyt_P450_sf"/>
</dbReference>
<reference evidence="7" key="2">
    <citation type="submission" date="2025-08" db="UniProtKB">
        <authorList>
            <consortium name="Ensembl"/>
        </authorList>
    </citation>
    <scope>IDENTIFICATION</scope>
</reference>
<dbReference type="GO" id="GO:0016705">
    <property type="term" value="F:oxidoreductase activity, acting on paired donors, with incorporation or reduction of molecular oxygen"/>
    <property type="evidence" value="ECO:0007669"/>
    <property type="project" value="InterPro"/>
</dbReference>
<dbReference type="HOGENOM" id="CLU_018012_1_1_1"/>